<dbReference type="EMBL" id="MFAF01000019">
    <property type="protein sequence ID" value="OGD78948.1"/>
    <property type="molecule type" value="Genomic_DNA"/>
</dbReference>
<sequence>MDRELIEGVLVKELRIYPDARGYLMEILRDDDFGFFGEDAPFGQAYVTCVYPGVVKAWHAHRAQADRFTCVGGTARLVLYDGRPGSPTHGSVNQFVLGNLCPRLVLIPAGVQHGFTALGPEPALVLNIPTQSYDSLHPDEQRLDPRDNDIPFDWNRVDG</sequence>
<dbReference type="PANTHER" id="PTHR21047:SF2">
    <property type="entry name" value="THYMIDINE DIPHOSPHO-4-KETO-RHAMNOSE 3,5-EPIMERASE"/>
    <property type="match status" value="1"/>
</dbReference>
<gene>
    <name evidence="3" type="ORF">A2Y64_02110</name>
</gene>
<name>A0A1F5FH06_9BACT</name>
<evidence type="ECO:0000313" key="4">
    <source>
        <dbReference type="Proteomes" id="UP000177187"/>
    </source>
</evidence>
<feature type="region of interest" description="Disordered" evidence="2">
    <location>
        <begin position="136"/>
        <end position="159"/>
    </location>
</feature>
<feature type="site" description="Participates in a stacking interaction with the thymidine ring of dTDP-4-oxo-6-deoxyglucose" evidence="1">
    <location>
        <position position="133"/>
    </location>
</feature>
<dbReference type="Gene3D" id="2.60.120.10">
    <property type="entry name" value="Jelly Rolls"/>
    <property type="match status" value="1"/>
</dbReference>
<dbReference type="Proteomes" id="UP000177187">
    <property type="component" value="Unassembled WGS sequence"/>
</dbReference>
<dbReference type="GO" id="GO:0000271">
    <property type="term" value="P:polysaccharide biosynthetic process"/>
    <property type="evidence" value="ECO:0007669"/>
    <property type="project" value="TreeGrafter"/>
</dbReference>
<dbReference type="SUPFAM" id="SSF51182">
    <property type="entry name" value="RmlC-like cupins"/>
    <property type="match status" value="1"/>
</dbReference>
<proteinExistence type="predicted"/>
<comment type="caution">
    <text evidence="3">The sequence shown here is derived from an EMBL/GenBank/DDBJ whole genome shotgun (WGS) entry which is preliminary data.</text>
</comment>
<reference evidence="3 4" key="1">
    <citation type="journal article" date="2016" name="Nat. Commun.">
        <title>Thousands of microbial genomes shed light on interconnected biogeochemical processes in an aquifer system.</title>
        <authorList>
            <person name="Anantharaman K."/>
            <person name="Brown C.T."/>
            <person name="Hug L.A."/>
            <person name="Sharon I."/>
            <person name="Castelle C.J."/>
            <person name="Probst A.J."/>
            <person name="Thomas B.C."/>
            <person name="Singh A."/>
            <person name="Wilkins M.J."/>
            <person name="Karaoz U."/>
            <person name="Brodie E.L."/>
            <person name="Williams K.H."/>
            <person name="Hubbard S.S."/>
            <person name="Banfield J.F."/>
        </authorList>
    </citation>
    <scope>NUCLEOTIDE SEQUENCE [LARGE SCALE GENOMIC DNA]</scope>
</reference>
<dbReference type="STRING" id="1817816.A2Y64_02110"/>
<evidence type="ECO:0008006" key="5">
    <source>
        <dbReference type="Google" id="ProtNLM"/>
    </source>
</evidence>
<evidence type="ECO:0000256" key="2">
    <source>
        <dbReference type="SAM" id="MobiDB-lite"/>
    </source>
</evidence>
<dbReference type="InterPro" id="IPR000888">
    <property type="entry name" value="RmlC-like"/>
</dbReference>
<dbReference type="PANTHER" id="PTHR21047">
    <property type="entry name" value="DTDP-6-DEOXY-D-GLUCOSE-3,5 EPIMERASE"/>
    <property type="match status" value="1"/>
</dbReference>
<organism evidence="3 4">
    <name type="scientific">Candidatus Coatesbacteria bacterium RBG_13_66_14</name>
    <dbReference type="NCBI Taxonomy" id="1817816"/>
    <lineage>
        <taxon>Bacteria</taxon>
        <taxon>Candidatus Coatesiibacteriota</taxon>
    </lineage>
</organism>
<protein>
    <recommendedName>
        <fullName evidence="5">dTDP-4-dehydrorhamnose 3,5-epimerase</fullName>
    </recommendedName>
</protein>
<dbReference type="GO" id="GO:0008830">
    <property type="term" value="F:dTDP-4-dehydrorhamnose 3,5-epimerase activity"/>
    <property type="evidence" value="ECO:0007669"/>
    <property type="project" value="InterPro"/>
</dbReference>
<dbReference type="Pfam" id="PF00908">
    <property type="entry name" value="dTDP_sugar_isom"/>
    <property type="match status" value="1"/>
</dbReference>
<dbReference type="InterPro" id="IPR014710">
    <property type="entry name" value="RmlC-like_jellyroll"/>
</dbReference>
<evidence type="ECO:0000256" key="1">
    <source>
        <dbReference type="PIRSR" id="PIRSR600888-3"/>
    </source>
</evidence>
<dbReference type="GO" id="GO:0005829">
    <property type="term" value="C:cytosol"/>
    <property type="evidence" value="ECO:0007669"/>
    <property type="project" value="TreeGrafter"/>
</dbReference>
<evidence type="ECO:0000313" key="3">
    <source>
        <dbReference type="EMBL" id="OGD78948.1"/>
    </source>
</evidence>
<dbReference type="AlphaFoldDB" id="A0A1F5FH06"/>
<accession>A0A1F5FH06</accession>
<dbReference type="InterPro" id="IPR011051">
    <property type="entry name" value="RmlC_Cupin_sf"/>
</dbReference>